<dbReference type="PROSITE" id="PS50850">
    <property type="entry name" value="MFS"/>
    <property type="match status" value="1"/>
</dbReference>
<accession>A0ABU2TGV4</accession>
<evidence type="ECO:0000256" key="8">
    <source>
        <dbReference type="SAM" id="Phobius"/>
    </source>
</evidence>
<evidence type="ECO:0000256" key="4">
    <source>
        <dbReference type="ARBA" id="ARBA00022989"/>
    </source>
</evidence>
<feature type="transmembrane region" description="Helical" evidence="8">
    <location>
        <begin position="314"/>
        <end position="335"/>
    </location>
</feature>
<evidence type="ECO:0000256" key="6">
    <source>
        <dbReference type="ARBA" id="ARBA00023251"/>
    </source>
</evidence>
<comment type="caution">
    <text evidence="10">The sequence shown here is derived from an EMBL/GenBank/DDBJ whole genome shotgun (WGS) entry which is preliminary data.</text>
</comment>
<dbReference type="PANTHER" id="PTHR42718">
    <property type="entry name" value="MAJOR FACILITATOR SUPERFAMILY MULTIDRUG TRANSPORTER MFSC"/>
    <property type="match status" value="1"/>
</dbReference>
<keyword evidence="2" id="KW-0813">Transport</keyword>
<keyword evidence="4 8" id="KW-1133">Transmembrane helix</keyword>
<evidence type="ECO:0000256" key="5">
    <source>
        <dbReference type="ARBA" id="ARBA00023136"/>
    </source>
</evidence>
<comment type="subcellular location">
    <subcellularLocation>
        <location evidence="1">Cell membrane</location>
        <topology evidence="1">Multi-pass membrane protein</topology>
    </subcellularLocation>
</comment>
<feature type="transmembrane region" description="Helical" evidence="8">
    <location>
        <begin position="162"/>
        <end position="184"/>
    </location>
</feature>
<keyword evidence="11" id="KW-1185">Reference proteome</keyword>
<feature type="region of interest" description="Disordered" evidence="7">
    <location>
        <begin position="191"/>
        <end position="231"/>
    </location>
</feature>
<feature type="compositionally biased region" description="Polar residues" evidence="7">
    <location>
        <begin position="192"/>
        <end position="202"/>
    </location>
</feature>
<evidence type="ECO:0000259" key="9">
    <source>
        <dbReference type="PROSITE" id="PS50850"/>
    </source>
</evidence>
<dbReference type="InterPro" id="IPR036259">
    <property type="entry name" value="MFS_trans_sf"/>
</dbReference>
<evidence type="ECO:0000313" key="10">
    <source>
        <dbReference type="EMBL" id="MDT0460156.1"/>
    </source>
</evidence>
<feature type="domain" description="Major facilitator superfamily (MFS) profile" evidence="9">
    <location>
        <begin position="1"/>
        <end position="428"/>
    </location>
</feature>
<feature type="transmembrane region" description="Helical" evidence="8">
    <location>
        <begin position="341"/>
        <end position="361"/>
    </location>
</feature>
<dbReference type="Pfam" id="PF07690">
    <property type="entry name" value="MFS_1"/>
    <property type="match status" value="1"/>
</dbReference>
<sequence length="474" mass="48617">MTDIRLSRGLTLCLMSLVCVPQLALAAFVPAIPQIGAHFGAGESDLSRSMVGYMAAYAISMLVTGQLADRYGAKRTQLAALALFAGASALCLLAPNVAVFIAGRVLQALGAGAGTVIARLWVQKDLPQRERLNVLTALTTVIAVTPAVSPPLAGLLVQYASWRVLFVCMTAVGVGTLVGAVFLLPADEPHNRPQTAAGRQTTGPSAAPGKGPAGGPAAGPAPAPEPPLHTSSEGPLTAYRRILGNRDFTVFATAISLAWCAYFTFTTYSSHAIQVGLGASPVEYGALYTLVIAGYVTGSSVAKRLGRVRSLELVARLASSVAAAAALVMSVSVRIWPDEPLSLVVPMAFCMVGVGAMFPTCQAGMMRYDGQHAGAASGLFFALQMASGAAYTGVTGLGGDPEFPGLAVAIALPALALLLVCAALMRSAAERPPQGPAAAPRPAPERQPGAEPERPPVQPEPSATAAAHHEKHGS</sequence>
<feature type="region of interest" description="Disordered" evidence="7">
    <location>
        <begin position="430"/>
        <end position="474"/>
    </location>
</feature>
<feature type="transmembrane region" description="Helical" evidence="8">
    <location>
        <begin position="406"/>
        <end position="425"/>
    </location>
</feature>
<evidence type="ECO:0000256" key="2">
    <source>
        <dbReference type="ARBA" id="ARBA00022448"/>
    </source>
</evidence>
<dbReference type="RefSeq" id="WP_311627119.1">
    <property type="nucleotide sequence ID" value="NZ_JAVRFE010000058.1"/>
</dbReference>
<keyword evidence="6" id="KW-0046">Antibiotic resistance</keyword>
<evidence type="ECO:0000256" key="7">
    <source>
        <dbReference type="SAM" id="MobiDB-lite"/>
    </source>
</evidence>
<evidence type="ECO:0000256" key="3">
    <source>
        <dbReference type="ARBA" id="ARBA00022692"/>
    </source>
</evidence>
<reference evidence="10" key="1">
    <citation type="submission" date="2024-05" db="EMBL/GenBank/DDBJ databases">
        <title>30 novel species of actinomycetes from the DSMZ collection.</title>
        <authorList>
            <person name="Nouioui I."/>
        </authorList>
    </citation>
    <scope>NUCLEOTIDE SEQUENCE</scope>
    <source>
        <strain evidence="10">DSM 41527</strain>
    </source>
</reference>
<feature type="transmembrane region" description="Helical" evidence="8">
    <location>
        <begin position="248"/>
        <end position="265"/>
    </location>
</feature>
<gene>
    <name evidence="10" type="ORF">RM550_31305</name>
</gene>
<feature type="transmembrane region" description="Helical" evidence="8">
    <location>
        <begin position="134"/>
        <end position="156"/>
    </location>
</feature>
<dbReference type="Gene3D" id="1.20.1720.10">
    <property type="entry name" value="Multidrug resistance protein D"/>
    <property type="match status" value="2"/>
</dbReference>
<keyword evidence="5 8" id="KW-0472">Membrane</keyword>
<feature type="transmembrane region" description="Helical" evidence="8">
    <location>
        <begin position="50"/>
        <end position="68"/>
    </location>
</feature>
<feature type="transmembrane region" description="Helical" evidence="8">
    <location>
        <begin position="105"/>
        <end position="122"/>
    </location>
</feature>
<dbReference type="Proteomes" id="UP001180551">
    <property type="component" value="Unassembled WGS sequence"/>
</dbReference>
<evidence type="ECO:0000313" key="11">
    <source>
        <dbReference type="Proteomes" id="UP001180551"/>
    </source>
</evidence>
<name>A0ABU2TGV4_9ACTN</name>
<feature type="compositionally biased region" description="Pro residues" evidence="7">
    <location>
        <begin position="433"/>
        <end position="442"/>
    </location>
</feature>
<evidence type="ECO:0000256" key="1">
    <source>
        <dbReference type="ARBA" id="ARBA00004651"/>
    </source>
</evidence>
<dbReference type="InterPro" id="IPR020846">
    <property type="entry name" value="MFS_dom"/>
</dbReference>
<feature type="transmembrane region" description="Helical" evidence="8">
    <location>
        <begin position="80"/>
        <end position="99"/>
    </location>
</feature>
<dbReference type="EMBL" id="JAVRFE010000058">
    <property type="protein sequence ID" value="MDT0460156.1"/>
    <property type="molecule type" value="Genomic_DNA"/>
</dbReference>
<proteinExistence type="predicted"/>
<dbReference type="InterPro" id="IPR011701">
    <property type="entry name" value="MFS"/>
</dbReference>
<organism evidence="10 11">
    <name type="scientific">Streptomyces mooreae</name>
    <dbReference type="NCBI Taxonomy" id="3075523"/>
    <lineage>
        <taxon>Bacteria</taxon>
        <taxon>Bacillati</taxon>
        <taxon>Actinomycetota</taxon>
        <taxon>Actinomycetes</taxon>
        <taxon>Kitasatosporales</taxon>
        <taxon>Streptomycetaceae</taxon>
        <taxon>Streptomyces</taxon>
    </lineage>
</organism>
<feature type="transmembrane region" description="Helical" evidence="8">
    <location>
        <begin position="373"/>
        <end position="394"/>
    </location>
</feature>
<feature type="transmembrane region" description="Helical" evidence="8">
    <location>
        <begin position="285"/>
        <end position="302"/>
    </location>
</feature>
<dbReference type="PANTHER" id="PTHR42718:SF9">
    <property type="entry name" value="MAJOR FACILITATOR SUPERFAMILY MULTIDRUG TRANSPORTER MFSC"/>
    <property type="match status" value="1"/>
</dbReference>
<keyword evidence="3 8" id="KW-0812">Transmembrane</keyword>
<protein>
    <submittedName>
        <fullName evidence="10">MFS transporter</fullName>
    </submittedName>
</protein>
<dbReference type="SUPFAM" id="SSF103473">
    <property type="entry name" value="MFS general substrate transporter"/>
    <property type="match status" value="1"/>
</dbReference>